<reference evidence="2 3" key="2">
    <citation type="journal article" date="2013" name="Plant Cell Physiol.">
        <title>Rice Annotation Project Database (RAP-DB): an integrative and interactive database for rice genomics.</title>
        <authorList>
            <person name="Sakai H."/>
            <person name="Lee S.S."/>
            <person name="Tanaka T."/>
            <person name="Numa H."/>
            <person name="Kim J."/>
            <person name="Kawahara Y."/>
            <person name="Wakimoto H."/>
            <person name="Yang C.C."/>
            <person name="Iwamoto M."/>
            <person name="Abe T."/>
            <person name="Yamada Y."/>
            <person name="Muto A."/>
            <person name="Inokuchi H."/>
            <person name="Ikemura T."/>
            <person name="Matsumoto T."/>
            <person name="Sasaki T."/>
            <person name="Itoh T."/>
        </authorList>
    </citation>
    <scope>NUCLEOTIDE SEQUENCE [LARGE SCALE GENOMIC DNA]</scope>
    <source>
        <strain evidence="3">cv. Nipponbare</strain>
    </source>
</reference>
<feature type="region of interest" description="Disordered" evidence="1">
    <location>
        <begin position="19"/>
        <end position="46"/>
    </location>
</feature>
<name>A0A0P0WBZ0_ORYSJ</name>
<accession>A0A0P0WBZ0</accession>
<reference evidence="2 3" key="3">
    <citation type="journal article" date="2013" name="Rice">
        <title>Improvement of the Oryza sativa Nipponbare reference genome using next generation sequence and optical map data.</title>
        <authorList>
            <person name="Kawahara Y."/>
            <person name="de la Bastide M."/>
            <person name="Hamilton J.P."/>
            <person name="Kanamori H."/>
            <person name="McCombie W.R."/>
            <person name="Ouyang S."/>
            <person name="Schwartz D.C."/>
            <person name="Tanaka T."/>
            <person name="Wu J."/>
            <person name="Zhou S."/>
            <person name="Childs K.L."/>
            <person name="Davidson R.M."/>
            <person name="Lin H."/>
            <person name="Quesada-Ocampo L."/>
            <person name="Vaillancourt B."/>
            <person name="Sakai H."/>
            <person name="Lee S.S."/>
            <person name="Kim J."/>
            <person name="Numa H."/>
            <person name="Itoh T."/>
            <person name="Buell C.R."/>
            <person name="Matsumoto T."/>
        </authorList>
    </citation>
    <scope>NUCLEOTIDE SEQUENCE [LARGE SCALE GENOMIC DNA]</scope>
    <source>
        <strain evidence="3">cv. Nipponbare</strain>
    </source>
</reference>
<sequence>MGSRVLLLRRMEKGWRPMSRALYPSPGSTSVAPPHELRAPRRCSPS</sequence>
<organism evidence="2 3">
    <name type="scientific">Oryza sativa subsp. japonica</name>
    <name type="common">Rice</name>
    <dbReference type="NCBI Taxonomy" id="39947"/>
    <lineage>
        <taxon>Eukaryota</taxon>
        <taxon>Viridiplantae</taxon>
        <taxon>Streptophyta</taxon>
        <taxon>Embryophyta</taxon>
        <taxon>Tracheophyta</taxon>
        <taxon>Spermatophyta</taxon>
        <taxon>Magnoliopsida</taxon>
        <taxon>Liliopsida</taxon>
        <taxon>Poales</taxon>
        <taxon>Poaceae</taxon>
        <taxon>BOP clade</taxon>
        <taxon>Oryzoideae</taxon>
        <taxon>Oryzeae</taxon>
        <taxon>Oryzinae</taxon>
        <taxon>Oryza</taxon>
        <taxon>Oryza sativa</taxon>
    </lineage>
</organism>
<dbReference type="AlphaFoldDB" id="A0A0P0WBZ0"/>
<dbReference type="Proteomes" id="UP000059680">
    <property type="component" value="Chromosome 4"/>
</dbReference>
<evidence type="ECO:0000256" key="1">
    <source>
        <dbReference type="SAM" id="MobiDB-lite"/>
    </source>
</evidence>
<gene>
    <name evidence="2" type="ordered locus">Os04g0492900</name>
    <name evidence="2" type="ORF">OSNPB_040492900</name>
</gene>
<dbReference type="EMBL" id="AP014960">
    <property type="protein sequence ID" value="BAS89859.1"/>
    <property type="molecule type" value="Genomic_DNA"/>
</dbReference>
<evidence type="ECO:0000313" key="2">
    <source>
        <dbReference type="EMBL" id="BAS89859.1"/>
    </source>
</evidence>
<evidence type="ECO:0000313" key="3">
    <source>
        <dbReference type="Proteomes" id="UP000059680"/>
    </source>
</evidence>
<dbReference type="ExpressionAtlas" id="A0A0P0WBZ0">
    <property type="expression patterns" value="baseline and differential"/>
</dbReference>
<proteinExistence type="predicted"/>
<protein>
    <submittedName>
        <fullName evidence="2">Os04g0492900 protein</fullName>
    </submittedName>
</protein>
<keyword evidence="3" id="KW-1185">Reference proteome</keyword>
<reference evidence="3" key="1">
    <citation type="journal article" date="2005" name="Nature">
        <title>The map-based sequence of the rice genome.</title>
        <authorList>
            <consortium name="International rice genome sequencing project (IRGSP)"/>
            <person name="Matsumoto T."/>
            <person name="Wu J."/>
            <person name="Kanamori H."/>
            <person name="Katayose Y."/>
            <person name="Fujisawa M."/>
            <person name="Namiki N."/>
            <person name="Mizuno H."/>
            <person name="Yamamoto K."/>
            <person name="Antonio B.A."/>
            <person name="Baba T."/>
            <person name="Sakata K."/>
            <person name="Nagamura Y."/>
            <person name="Aoki H."/>
            <person name="Arikawa K."/>
            <person name="Arita K."/>
            <person name="Bito T."/>
            <person name="Chiden Y."/>
            <person name="Fujitsuka N."/>
            <person name="Fukunaka R."/>
            <person name="Hamada M."/>
            <person name="Harada C."/>
            <person name="Hayashi A."/>
            <person name="Hijishita S."/>
            <person name="Honda M."/>
            <person name="Hosokawa S."/>
            <person name="Ichikawa Y."/>
            <person name="Idonuma A."/>
            <person name="Iijima M."/>
            <person name="Ikeda M."/>
            <person name="Ikeno M."/>
            <person name="Ito K."/>
            <person name="Ito S."/>
            <person name="Ito T."/>
            <person name="Ito Y."/>
            <person name="Ito Y."/>
            <person name="Iwabuchi A."/>
            <person name="Kamiya K."/>
            <person name="Karasawa W."/>
            <person name="Kurita K."/>
            <person name="Katagiri S."/>
            <person name="Kikuta A."/>
            <person name="Kobayashi H."/>
            <person name="Kobayashi N."/>
            <person name="Machita K."/>
            <person name="Maehara T."/>
            <person name="Masukawa M."/>
            <person name="Mizubayashi T."/>
            <person name="Mukai Y."/>
            <person name="Nagasaki H."/>
            <person name="Nagata Y."/>
            <person name="Naito S."/>
            <person name="Nakashima M."/>
            <person name="Nakama Y."/>
            <person name="Nakamichi Y."/>
            <person name="Nakamura M."/>
            <person name="Meguro A."/>
            <person name="Negishi M."/>
            <person name="Ohta I."/>
            <person name="Ohta T."/>
            <person name="Okamoto M."/>
            <person name="Ono N."/>
            <person name="Saji S."/>
            <person name="Sakaguchi M."/>
            <person name="Sakai K."/>
            <person name="Shibata M."/>
            <person name="Shimokawa T."/>
            <person name="Song J."/>
            <person name="Takazaki Y."/>
            <person name="Terasawa K."/>
            <person name="Tsugane M."/>
            <person name="Tsuji K."/>
            <person name="Ueda S."/>
            <person name="Waki K."/>
            <person name="Yamagata H."/>
            <person name="Yamamoto M."/>
            <person name="Yamamoto S."/>
            <person name="Yamane H."/>
            <person name="Yoshiki S."/>
            <person name="Yoshihara R."/>
            <person name="Yukawa K."/>
            <person name="Zhong H."/>
            <person name="Yano M."/>
            <person name="Yuan Q."/>
            <person name="Ouyang S."/>
            <person name="Liu J."/>
            <person name="Jones K.M."/>
            <person name="Gansberger K."/>
            <person name="Moffat K."/>
            <person name="Hill J."/>
            <person name="Bera J."/>
            <person name="Fadrosh D."/>
            <person name="Jin S."/>
            <person name="Johri S."/>
            <person name="Kim M."/>
            <person name="Overton L."/>
            <person name="Reardon M."/>
            <person name="Tsitrin T."/>
            <person name="Vuong H."/>
            <person name="Weaver B."/>
            <person name="Ciecko A."/>
            <person name="Tallon L."/>
            <person name="Jackson J."/>
            <person name="Pai G."/>
            <person name="Aken S.V."/>
            <person name="Utterback T."/>
            <person name="Reidmuller S."/>
            <person name="Feldblyum T."/>
            <person name="Hsiao J."/>
            <person name="Zismann V."/>
            <person name="Iobst S."/>
            <person name="de Vazeille A.R."/>
            <person name="Buell C.R."/>
            <person name="Ying K."/>
            <person name="Li Y."/>
            <person name="Lu T."/>
            <person name="Huang Y."/>
            <person name="Zhao Q."/>
            <person name="Feng Q."/>
            <person name="Zhang L."/>
            <person name="Zhu J."/>
            <person name="Weng Q."/>
            <person name="Mu J."/>
            <person name="Lu Y."/>
            <person name="Fan D."/>
            <person name="Liu Y."/>
            <person name="Guan J."/>
            <person name="Zhang Y."/>
            <person name="Yu S."/>
            <person name="Liu X."/>
            <person name="Zhang Y."/>
            <person name="Hong G."/>
            <person name="Han B."/>
            <person name="Choisne N."/>
            <person name="Demange N."/>
            <person name="Orjeda G."/>
            <person name="Samain S."/>
            <person name="Cattolico L."/>
            <person name="Pelletier E."/>
            <person name="Couloux A."/>
            <person name="Segurens B."/>
            <person name="Wincker P."/>
            <person name="D'Hont A."/>
            <person name="Scarpelli C."/>
            <person name="Weissenbach J."/>
            <person name="Salanoubat M."/>
            <person name="Quetier F."/>
            <person name="Yu Y."/>
            <person name="Kim H.R."/>
            <person name="Rambo T."/>
            <person name="Currie J."/>
            <person name="Collura K."/>
            <person name="Luo M."/>
            <person name="Yang T."/>
            <person name="Ammiraju J.S.S."/>
            <person name="Engler F."/>
            <person name="Soderlund C."/>
            <person name="Wing R.A."/>
            <person name="Palmer L.E."/>
            <person name="de la Bastide M."/>
            <person name="Spiegel L."/>
            <person name="Nascimento L."/>
            <person name="Zutavern T."/>
            <person name="O'Shaughnessy A."/>
            <person name="Dike S."/>
            <person name="Dedhia N."/>
            <person name="Preston R."/>
            <person name="Balija V."/>
            <person name="McCombie W.R."/>
            <person name="Chow T."/>
            <person name="Chen H."/>
            <person name="Chung M."/>
            <person name="Chen C."/>
            <person name="Shaw J."/>
            <person name="Wu H."/>
            <person name="Hsiao K."/>
            <person name="Chao Y."/>
            <person name="Chu M."/>
            <person name="Cheng C."/>
            <person name="Hour A."/>
            <person name="Lee P."/>
            <person name="Lin S."/>
            <person name="Lin Y."/>
            <person name="Liou J."/>
            <person name="Liu S."/>
            <person name="Hsing Y."/>
            <person name="Raghuvanshi S."/>
            <person name="Mohanty A."/>
            <person name="Bharti A.K."/>
            <person name="Gaur A."/>
            <person name="Gupta V."/>
            <person name="Kumar D."/>
            <person name="Ravi V."/>
            <person name="Vij S."/>
            <person name="Kapur A."/>
            <person name="Khurana P."/>
            <person name="Khurana P."/>
            <person name="Khurana J.P."/>
            <person name="Tyagi A.K."/>
            <person name="Gaikwad K."/>
            <person name="Singh A."/>
            <person name="Dalal V."/>
            <person name="Srivastava S."/>
            <person name="Dixit A."/>
            <person name="Pal A.K."/>
            <person name="Ghazi I.A."/>
            <person name="Yadav M."/>
            <person name="Pandit A."/>
            <person name="Bhargava A."/>
            <person name="Sureshbabu K."/>
            <person name="Batra K."/>
            <person name="Sharma T.R."/>
            <person name="Mohapatra T."/>
            <person name="Singh N.K."/>
            <person name="Messing J."/>
            <person name="Nelson A.B."/>
            <person name="Fuks G."/>
            <person name="Kavchok S."/>
            <person name="Keizer G."/>
            <person name="Linton E."/>
            <person name="Llaca V."/>
            <person name="Song R."/>
            <person name="Tanyolac B."/>
            <person name="Young S."/>
            <person name="Ho-Il K."/>
            <person name="Hahn J.H."/>
            <person name="Sangsakoo G."/>
            <person name="Vanavichit A."/>
            <person name="de Mattos Luiz.A.T."/>
            <person name="Zimmer P.D."/>
            <person name="Malone G."/>
            <person name="Dellagostin O."/>
            <person name="de Oliveira A.C."/>
            <person name="Bevan M."/>
            <person name="Bancroft I."/>
            <person name="Minx P."/>
            <person name="Cordum H."/>
            <person name="Wilson R."/>
            <person name="Cheng Z."/>
            <person name="Jin W."/>
            <person name="Jiang J."/>
            <person name="Leong S.A."/>
            <person name="Iwama H."/>
            <person name="Gojobori T."/>
            <person name="Itoh T."/>
            <person name="Niimura Y."/>
            <person name="Fujii Y."/>
            <person name="Habara T."/>
            <person name="Sakai H."/>
            <person name="Sato Y."/>
            <person name="Wilson G."/>
            <person name="Kumar K."/>
            <person name="McCouch S."/>
            <person name="Juretic N."/>
            <person name="Hoen D."/>
            <person name="Wright S."/>
            <person name="Bruskiewich R."/>
            <person name="Bureau T."/>
            <person name="Miyao A."/>
            <person name="Hirochika H."/>
            <person name="Nishikawa T."/>
            <person name="Kadowaki K."/>
            <person name="Sugiura M."/>
            <person name="Burr B."/>
            <person name="Sasaki T."/>
        </authorList>
    </citation>
    <scope>NUCLEOTIDE SEQUENCE [LARGE SCALE GENOMIC DNA]</scope>
    <source>
        <strain evidence="3">cv. Nipponbare</strain>
    </source>
</reference>
<dbReference type="Gramene" id="Os04t0492900-02">
    <property type="protein sequence ID" value="Os04t0492900-02"/>
    <property type="gene ID" value="Os04g0492900"/>
</dbReference>